<organism evidence="12 13">
    <name type="scientific">Saliniradius amylolyticus</name>
    <dbReference type="NCBI Taxonomy" id="2183582"/>
    <lineage>
        <taxon>Bacteria</taxon>
        <taxon>Pseudomonadati</taxon>
        <taxon>Pseudomonadota</taxon>
        <taxon>Gammaproteobacteria</taxon>
        <taxon>Alteromonadales</taxon>
        <taxon>Alteromonadaceae</taxon>
        <taxon>Saliniradius</taxon>
    </lineage>
</organism>
<evidence type="ECO:0000256" key="6">
    <source>
        <dbReference type="ARBA" id="ARBA00022801"/>
    </source>
</evidence>
<accession>A0A2S2DYS4</accession>
<sequence length="298" mass="33454">MGALRAGVWRFLLCRPMTNILAGFKTESHARVLMDYLRSQNIGCHVECDDESEYSHQIILADATDGNRARHILDDFLHNPHQAKFQQAAWRLGTGIDTGSQAWLGINLKAAFWRAPLTWLILASVLLVFLQAHLVGMTVLLQHLHFQPISAVLENGELWRLGSPILLHFSPTHLIFNLFWWGLLGQRVERILGRPVLLLVLVLTAFISNYVQYLLSGANFGGLSGVVYGLMGFVWWCGWLRPQLGLSLDKPLVGFMLIWLVLGYTDLLWVNVANGAHTAGLISGCLLAFIFCRRSLKT</sequence>
<evidence type="ECO:0000259" key="10">
    <source>
        <dbReference type="Pfam" id="PF01694"/>
    </source>
</evidence>
<dbReference type="NCBIfam" id="TIGR04239">
    <property type="entry name" value="rhombo_GlpG"/>
    <property type="match status" value="1"/>
</dbReference>
<dbReference type="GO" id="GO:0016020">
    <property type="term" value="C:membrane"/>
    <property type="evidence" value="ECO:0007669"/>
    <property type="project" value="UniProtKB-SubCell"/>
</dbReference>
<gene>
    <name evidence="12" type="ORF">HMF8227_00043</name>
</gene>
<keyword evidence="8 9" id="KW-0472">Membrane</keyword>
<dbReference type="EMBL" id="CP029347">
    <property type="protein sequence ID" value="AWL10551.1"/>
    <property type="molecule type" value="Genomic_DNA"/>
</dbReference>
<dbReference type="GO" id="GO:0004252">
    <property type="term" value="F:serine-type endopeptidase activity"/>
    <property type="evidence" value="ECO:0007669"/>
    <property type="project" value="InterPro"/>
</dbReference>
<feature type="transmembrane region" description="Helical" evidence="9">
    <location>
        <begin position="117"/>
        <end position="141"/>
    </location>
</feature>
<evidence type="ECO:0000256" key="1">
    <source>
        <dbReference type="ARBA" id="ARBA00004141"/>
    </source>
</evidence>
<feature type="transmembrane region" description="Helical" evidence="9">
    <location>
        <begin position="196"/>
        <end position="215"/>
    </location>
</feature>
<keyword evidence="12" id="KW-0645">Protease</keyword>
<keyword evidence="6" id="KW-0378">Hydrolase</keyword>
<keyword evidence="13" id="KW-1185">Reference proteome</keyword>
<dbReference type="Gene3D" id="3.30.70.2350">
    <property type="match status" value="1"/>
</dbReference>
<dbReference type="InterPro" id="IPR022732">
    <property type="entry name" value="Peptidase_S54_GlpG_N"/>
</dbReference>
<feature type="domain" description="Peptidase S54 rhomboid" evidence="10">
    <location>
        <begin position="156"/>
        <end position="294"/>
    </location>
</feature>
<proteinExistence type="inferred from homology"/>
<dbReference type="PANTHER" id="PTHR43731:SF14">
    <property type="entry name" value="PRESENILIN-ASSOCIATED RHOMBOID-LIKE PROTEIN, MITOCHONDRIAL"/>
    <property type="match status" value="1"/>
</dbReference>
<dbReference type="InterPro" id="IPR023662">
    <property type="entry name" value="Rhomboid_protease_GlpG"/>
</dbReference>
<dbReference type="PANTHER" id="PTHR43731">
    <property type="entry name" value="RHOMBOID PROTEASE"/>
    <property type="match status" value="1"/>
</dbReference>
<protein>
    <submittedName>
        <fullName evidence="12">Rhomboid protease GluP</fullName>
    </submittedName>
</protein>
<evidence type="ECO:0000313" key="12">
    <source>
        <dbReference type="EMBL" id="AWL10551.1"/>
    </source>
</evidence>
<evidence type="ECO:0000256" key="2">
    <source>
        <dbReference type="ARBA" id="ARBA00009045"/>
    </source>
</evidence>
<dbReference type="Gene3D" id="1.20.1540.10">
    <property type="entry name" value="Rhomboid-like"/>
    <property type="match status" value="1"/>
</dbReference>
<keyword evidence="7 9" id="KW-1133">Transmembrane helix</keyword>
<dbReference type="KEGG" id="salh:HMF8227_00043"/>
<dbReference type="AlphaFoldDB" id="A0A2S2DYS4"/>
<feature type="domain" description="Peptidase S54 GlpG peptidase N-terminal" evidence="11">
    <location>
        <begin position="21"/>
        <end position="94"/>
    </location>
</feature>
<feature type="transmembrane region" description="Helical" evidence="9">
    <location>
        <begin position="252"/>
        <end position="270"/>
    </location>
</feature>
<dbReference type="InterPro" id="IPR038236">
    <property type="entry name" value="GlpG_N_sf"/>
</dbReference>
<dbReference type="Pfam" id="PF12122">
    <property type="entry name" value="Rhomboid_N"/>
    <property type="match status" value="1"/>
</dbReference>
<dbReference type="GO" id="GO:0006508">
    <property type="term" value="P:proteolysis"/>
    <property type="evidence" value="ECO:0007669"/>
    <property type="project" value="UniProtKB-KW"/>
</dbReference>
<dbReference type="InterPro" id="IPR035952">
    <property type="entry name" value="Rhomboid-like_sf"/>
</dbReference>
<comment type="similarity">
    <text evidence="2">Belongs to the peptidase S54 family.</text>
</comment>
<evidence type="ECO:0000256" key="8">
    <source>
        <dbReference type="ARBA" id="ARBA00023136"/>
    </source>
</evidence>
<dbReference type="Pfam" id="PF01694">
    <property type="entry name" value="Rhomboid"/>
    <property type="match status" value="1"/>
</dbReference>
<dbReference type="Proteomes" id="UP000245728">
    <property type="component" value="Chromosome"/>
</dbReference>
<keyword evidence="3" id="KW-1003">Cell membrane</keyword>
<evidence type="ECO:0000313" key="13">
    <source>
        <dbReference type="Proteomes" id="UP000245728"/>
    </source>
</evidence>
<evidence type="ECO:0000256" key="5">
    <source>
        <dbReference type="ARBA" id="ARBA00022692"/>
    </source>
</evidence>
<dbReference type="SUPFAM" id="SSF144091">
    <property type="entry name" value="Rhomboid-like"/>
    <property type="match status" value="1"/>
</dbReference>
<evidence type="ECO:0000256" key="4">
    <source>
        <dbReference type="ARBA" id="ARBA00022519"/>
    </source>
</evidence>
<comment type="subcellular location">
    <subcellularLocation>
        <location evidence="1">Membrane</location>
        <topology evidence="1">Multi-pass membrane protein</topology>
    </subcellularLocation>
</comment>
<keyword evidence="4" id="KW-0997">Cell inner membrane</keyword>
<evidence type="ECO:0000256" key="3">
    <source>
        <dbReference type="ARBA" id="ARBA00022475"/>
    </source>
</evidence>
<evidence type="ECO:0000256" key="7">
    <source>
        <dbReference type="ARBA" id="ARBA00022989"/>
    </source>
</evidence>
<dbReference type="InterPro" id="IPR050925">
    <property type="entry name" value="Rhomboid_protease_S54"/>
</dbReference>
<feature type="transmembrane region" description="Helical" evidence="9">
    <location>
        <begin position="276"/>
        <end position="292"/>
    </location>
</feature>
<dbReference type="OrthoDB" id="9778341at2"/>
<reference evidence="12 13" key="1">
    <citation type="submission" date="2018-05" db="EMBL/GenBank/DDBJ databases">
        <title>Salinimonas sp. HMF8227 Genome sequencing and assembly.</title>
        <authorList>
            <person name="Kang H."/>
            <person name="Kang J."/>
            <person name="Cha I."/>
            <person name="Kim H."/>
            <person name="Joh K."/>
        </authorList>
    </citation>
    <scope>NUCLEOTIDE SEQUENCE [LARGE SCALE GENOMIC DNA]</scope>
    <source>
        <strain evidence="12 13">HMF8227</strain>
    </source>
</reference>
<evidence type="ECO:0000256" key="9">
    <source>
        <dbReference type="SAM" id="Phobius"/>
    </source>
</evidence>
<keyword evidence="5 9" id="KW-0812">Transmembrane</keyword>
<evidence type="ECO:0000259" key="11">
    <source>
        <dbReference type="Pfam" id="PF12122"/>
    </source>
</evidence>
<dbReference type="InterPro" id="IPR022764">
    <property type="entry name" value="Peptidase_S54_rhomboid_dom"/>
</dbReference>
<feature type="transmembrane region" description="Helical" evidence="9">
    <location>
        <begin position="161"/>
        <end position="184"/>
    </location>
</feature>
<name>A0A2S2DYS4_9ALTE</name>
<feature type="transmembrane region" description="Helical" evidence="9">
    <location>
        <begin position="221"/>
        <end position="240"/>
    </location>
</feature>